<dbReference type="KEGG" id="tpf:TPHA_0E02700"/>
<comment type="subcellular location">
    <subcellularLocation>
        <location evidence="1">Membrane</location>
        <topology evidence="1">Multi-pass membrane protein</topology>
    </subcellularLocation>
</comment>
<evidence type="ECO:0000256" key="7">
    <source>
        <dbReference type="ARBA" id="ARBA00022989"/>
    </source>
</evidence>
<keyword evidence="5" id="KW-0410">Iron transport</keyword>
<evidence type="ECO:0000259" key="12">
    <source>
        <dbReference type="Pfam" id="PF01545"/>
    </source>
</evidence>
<comment type="function">
    <text evidence="10">Mitochondrial metal transporter involved in mitochondrial iron accumulation.</text>
</comment>
<dbReference type="FunFam" id="1.20.1510.10:FF:000013">
    <property type="entry name" value="Cation efflux family protein"/>
    <property type="match status" value="1"/>
</dbReference>
<dbReference type="GO" id="GO:0006879">
    <property type="term" value="P:intracellular iron ion homeostasis"/>
    <property type="evidence" value="ECO:0007669"/>
    <property type="project" value="UniProtKB-KW"/>
</dbReference>
<feature type="compositionally biased region" description="Low complexity" evidence="11">
    <location>
        <begin position="519"/>
        <end position="531"/>
    </location>
</feature>
<keyword evidence="3" id="KW-0409">Iron storage</keyword>
<dbReference type="Proteomes" id="UP000005666">
    <property type="component" value="Chromosome 5"/>
</dbReference>
<evidence type="ECO:0000256" key="6">
    <source>
        <dbReference type="ARBA" id="ARBA00022692"/>
    </source>
</evidence>
<evidence type="ECO:0000313" key="13">
    <source>
        <dbReference type="EMBL" id="CCE63361.1"/>
    </source>
</evidence>
<organism evidence="13 14">
    <name type="scientific">Tetrapisispora phaffii (strain ATCC 24235 / CBS 4417 / NBRC 1672 / NRRL Y-8282 / UCD 70-5)</name>
    <name type="common">Yeast</name>
    <name type="synonym">Fabospora phaffii</name>
    <dbReference type="NCBI Taxonomy" id="1071381"/>
    <lineage>
        <taxon>Eukaryota</taxon>
        <taxon>Fungi</taxon>
        <taxon>Dikarya</taxon>
        <taxon>Ascomycota</taxon>
        <taxon>Saccharomycotina</taxon>
        <taxon>Saccharomycetes</taxon>
        <taxon>Saccharomycetales</taxon>
        <taxon>Saccharomycetaceae</taxon>
        <taxon>Tetrapisispora</taxon>
    </lineage>
</organism>
<keyword evidence="14" id="KW-1185">Reference proteome</keyword>
<evidence type="ECO:0000256" key="4">
    <source>
        <dbReference type="ARBA" id="ARBA00022448"/>
    </source>
</evidence>
<evidence type="ECO:0000256" key="3">
    <source>
        <dbReference type="ARBA" id="ARBA00022434"/>
    </source>
</evidence>
<dbReference type="AlphaFoldDB" id="G8BTY3"/>
<dbReference type="OMA" id="GVYFHSQ"/>
<evidence type="ECO:0000256" key="9">
    <source>
        <dbReference type="ARBA" id="ARBA00023136"/>
    </source>
</evidence>
<evidence type="ECO:0000256" key="11">
    <source>
        <dbReference type="SAM" id="MobiDB-lite"/>
    </source>
</evidence>
<evidence type="ECO:0000256" key="5">
    <source>
        <dbReference type="ARBA" id="ARBA00022496"/>
    </source>
</evidence>
<dbReference type="Gene3D" id="1.20.1510.10">
    <property type="entry name" value="Cation efflux protein transmembrane domain"/>
    <property type="match status" value="1"/>
</dbReference>
<evidence type="ECO:0000313" key="14">
    <source>
        <dbReference type="Proteomes" id="UP000005666"/>
    </source>
</evidence>
<keyword evidence="3" id="KW-0408">Iron</keyword>
<keyword evidence="4" id="KW-0813">Transport</keyword>
<dbReference type="InterPro" id="IPR050291">
    <property type="entry name" value="CDF_Transporter"/>
</dbReference>
<feature type="region of interest" description="Disordered" evidence="11">
    <location>
        <begin position="501"/>
        <end position="531"/>
    </location>
</feature>
<evidence type="ECO:0000256" key="2">
    <source>
        <dbReference type="ARBA" id="ARBA00008873"/>
    </source>
</evidence>
<gene>
    <name evidence="13" type="primary">TPHA0E02700</name>
    <name evidence="13" type="ordered locus">TPHA_0E02700</name>
</gene>
<dbReference type="OrthoDB" id="435980at2759"/>
<dbReference type="HOGENOM" id="CLU_013430_12_1_1"/>
<dbReference type="GeneID" id="11531463"/>
<sequence>MNKVGLCNSGFEQLVCMNVKVLNKSNPYLFALRPSVLLLSRDLLKYSRGLNRSFHLISKLDSESKNNKDSNKRDILHKHEHEHASHSLGHSHTHKAANPLLVVSTEQFKKNPGVRITWIGLGINVGMTCGKFLGGIMFHSQALIADSVHALSDVVSDFLTLFSVGFAKTKPTPEYPNGNGKIETIGSLAVSSILTFAGVSIGWASFTSIVGPLIPATVIETITSLIGHVHVHSHTSIDDVTNVNAAWIAAASIVAKEWIFQATKKVAIQTNSNVLLANAWHHRVDSLTSLVALVTITSGYFFNIVSLDAVGGLLVSGLVIKAGATGMMSSVKELIDKSISHDEERYIEIKAGINESLKNLISNNNSGKPYQIKALDILASGPYYHVKLTLEVPAQKWDNVLSMREGENIIKYLRKALSKDFSDIIKLDVEFEDEIIPLTTEQIEEKRKQEKEELEEAKNFHDHYHGDILSHTHLDGELSYDNDLLGSDTTKATLESVAHSHNMDSCADQSHSHDHSHSQSHNHTDSNTQSR</sequence>
<feature type="domain" description="Cation efflux protein transmembrane" evidence="12">
    <location>
        <begin position="118"/>
        <end position="335"/>
    </location>
</feature>
<dbReference type="PANTHER" id="PTHR43840">
    <property type="entry name" value="MITOCHONDRIAL METAL TRANSPORTER 1-RELATED"/>
    <property type="match status" value="1"/>
</dbReference>
<comment type="similarity">
    <text evidence="2">Belongs to the cation diffusion facilitator (CDF) transporter (TC 2.A.4) family. SLC30A subfamily.</text>
</comment>
<dbReference type="SUPFAM" id="SSF161111">
    <property type="entry name" value="Cation efflux protein transmembrane domain-like"/>
    <property type="match status" value="1"/>
</dbReference>
<dbReference type="InterPro" id="IPR058533">
    <property type="entry name" value="Cation_efflux_TM"/>
</dbReference>
<keyword evidence="9" id="KW-0472">Membrane</keyword>
<dbReference type="Pfam" id="PF01545">
    <property type="entry name" value="Cation_efflux"/>
    <property type="match status" value="1"/>
</dbReference>
<dbReference type="eggNOG" id="KOG1485">
    <property type="taxonomic scope" value="Eukaryota"/>
</dbReference>
<dbReference type="PANTHER" id="PTHR43840:SF15">
    <property type="entry name" value="MITOCHONDRIAL METAL TRANSPORTER 1-RELATED"/>
    <property type="match status" value="1"/>
</dbReference>
<dbReference type="GO" id="GO:0008324">
    <property type="term" value="F:monoatomic cation transmembrane transporter activity"/>
    <property type="evidence" value="ECO:0007669"/>
    <property type="project" value="InterPro"/>
</dbReference>
<dbReference type="InterPro" id="IPR027469">
    <property type="entry name" value="Cation_efflux_TMD_sf"/>
</dbReference>
<dbReference type="GO" id="GO:0016020">
    <property type="term" value="C:membrane"/>
    <property type="evidence" value="ECO:0007669"/>
    <property type="project" value="UniProtKB-SubCell"/>
</dbReference>
<evidence type="ECO:0000256" key="10">
    <source>
        <dbReference type="ARBA" id="ARBA00055037"/>
    </source>
</evidence>
<dbReference type="GO" id="GO:0006826">
    <property type="term" value="P:iron ion transport"/>
    <property type="evidence" value="ECO:0007669"/>
    <property type="project" value="UniProtKB-KW"/>
</dbReference>
<proteinExistence type="inferred from homology"/>
<evidence type="ECO:0000256" key="8">
    <source>
        <dbReference type="ARBA" id="ARBA00023065"/>
    </source>
</evidence>
<dbReference type="EMBL" id="HE612860">
    <property type="protein sequence ID" value="CCE63361.1"/>
    <property type="molecule type" value="Genomic_DNA"/>
</dbReference>
<evidence type="ECO:0000256" key="1">
    <source>
        <dbReference type="ARBA" id="ARBA00004141"/>
    </source>
</evidence>
<reference evidence="13 14" key="1">
    <citation type="journal article" date="2011" name="Proc. Natl. Acad. Sci. U.S.A.">
        <title>Evolutionary erosion of yeast sex chromosomes by mating-type switching accidents.</title>
        <authorList>
            <person name="Gordon J.L."/>
            <person name="Armisen D."/>
            <person name="Proux-Wera E."/>
            <person name="Oheigeartaigh S.S."/>
            <person name="Byrne K.P."/>
            <person name="Wolfe K.H."/>
        </authorList>
    </citation>
    <scope>NUCLEOTIDE SEQUENCE [LARGE SCALE GENOMIC DNA]</scope>
    <source>
        <strain evidence="14">ATCC 24235 / CBS 4417 / NBRC 1672 / NRRL Y-8282 / UCD 70-5</strain>
    </source>
</reference>
<keyword evidence="7" id="KW-1133">Transmembrane helix</keyword>
<dbReference type="NCBIfam" id="TIGR01297">
    <property type="entry name" value="CDF"/>
    <property type="match status" value="1"/>
</dbReference>
<dbReference type="RefSeq" id="XP_003685795.1">
    <property type="nucleotide sequence ID" value="XM_003685747.1"/>
</dbReference>
<protein>
    <recommendedName>
        <fullName evidence="12">Cation efflux protein transmembrane domain-containing protein</fullName>
    </recommendedName>
</protein>
<keyword evidence="8" id="KW-0406">Ion transport</keyword>
<name>G8BTY3_TETPH</name>
<keyword evidence="6" id="KW-0812">Transmembrane</keyword>
<dbReference type="STRING" id="1071381.G8BTY3"/>
<dbReference type="GO" id="GO:0005739">
    <property type="term" value="C:mitochondrion"/>
    <property type="evidence" value="ECO:0007669"/>
    <property type="project" value="EnsemblFungi"/>
</dbReference>
<dbReference type="InterPro" id="IPR002524">
    <property type="entry name" value="Cation_efflux"/>
</dbReference>
<accession>G8BTY3</accession>